<evidence type="ECO:0000313" key="2">
    <source>
        <dbReference type="EMBL" id="RAY14924.1"/>
    </source>
</evidence>
<dbReference type="InterPro" id="IPR013216">
    <property type="entry name" value="Methyltransf_11"/>
</dbReference>
<dbReference type="EMBL" id="QLYX01000005">
    <property type="protein sequence ID" value="RAY14924.1"/>
    <property type="molecule type" value="Genomic_DNA"/>
</dbReference>
<dbReference type="OrthoDB" id="448116at2"/>
<dbReference type="GO" id="GO:0008757">
    <property type="term" value="F:S-adenosylmethionine-dependent methyltransferase activity"/>
    <property type="evidence" value="ECO:0007669"/>
    <property type="project" value="InterPro"/>
</dbReference>
<dbReference type="GO" id="GO:0032259">
    <property type="term" value="P:methylation"/>
    <property type="evidence" value="ECO:0007669"/>
    <property type="project" value="UniProtKB-KW"/>
</dbReference>
<dbReference type="PANTHER" id="PTHR43591:SF24">
    <property type="entry name" value="2-METHOXY-6-POLYPRENYL-1,4-BENZOQUINOL METHYLASE, MITOCHONDRIAL"/>
    <property type="match status" value="1"/>
</dbReference>
<reference evidence="2 3" key="1">
    <citation type="submission" date="2018-06" db="EMBL/GenBank/DDBJ databases">
        <title>Actinomadura craniellae sp. nov. isolated from marine sponge Craniella sp.</title>
        <authorList>
            <person name="Li L."/>
            <person name="Xu Q.H."/>
            <person name="Lin H.W."/>
            <person name="Lu Y.H."/>
        </authorList>
    </citation>
    <scope>NUCLEOTIDE SEQUENCE [LARGE SCALE GENOMIC DNA]</scope>
    <source>
        <strain evidence="2 3">LHW63021</strain>
    </source>
</reference>
<dbReference type="CDD" id="cd02440">
    <property type="entry name" value="AdoMet_MTases"/>
    <property type="match status" value="1"/>
</dbReference>
<comment type="caution">
    <text evidence="2">The sequence shown here is derived from an EMBL/GenBank/DDBJ whole genome shotgun (WGS) entry which is preliminary data.</text>
</comment>
<protein>
    <submittedName>
        <fullName evidence="2">SAM-dependent methyltransferase</fullName>
    </submittedName>
</protein>
<name>A0A365H722_9ACTN</name>
<dbReference type="AlphaFoldDB" id="A0A365H722"/>
<dbReference type="Gene3D" id="3.40.50.150">
    <property type="entry name" value="Vaccinia Virus protein VP39"/>
    <property type="match status" value="1"/>
</dbReference>
<dbReference type="PANTHER" id="PTHR43591">
    <property type="entry name" value="METHYLTRANSFERASE"/>
    <property type="match status" value="1"/>
</dbReference>
<evidence type="ECO:0000259" key="1">
    <source>
        <dbReference type="Pfam" id="PF08241"/>
    </source>
</evidence>
<organism evidence="2 3">
    <name type="scientific">Actinomadura craniellae</name>
    <dbReference type="NCBI Taxonomy" id="2231787"/>
    <lineage>
        <taxon>Bacteria</taxon>
        <taxon>Bacillati</taxon>
        <taxon>Actinomycetota</taxon>
        <taxon>Actinomycetes</taxon>
        <taxon>Streptosporangiales</taxon>
        <taxon>Thermomonosporaceae</taxon>
        <taxon>Actinomadura</taxon>
    </lineage>
</organism>
<dbReference type="Pfam" id="PF08241">
    <property type="entry name" value="Methyltransf_11"/>
    <property type="match status" value="1"/>
</dbReference>
<evidence type="ECO:0000313" key="3">
    <source>
        <dbReference type="Proteomes" id="UP000251891"/>
    </source>
</evidence>
<dbReference type="SUPFAM" id="SSF53335">
    <property type="entry name" value="S-adenosyl-L-methionine-dependent methyltransferases"/>
    <property type="match status" value="1"/>
</dbReference>
<proteinExistence type="predicted"/>
<feature type="domain" description="Methyltransferase type 11" evidence="1">
    <location>
        <begin position="56"/>
        <end position="146"/>
    </location>
</feature>
<sequence>MARRPAHRLLSDFDAYERRLWAGRADAYGRGFALLTAYTAEPLLDAVAAGPGTALLDVGTGPGTVAVAALRRGAAVTAVDADPGMAGAAARAAPSLDVRVAALPRLPFPDAAFDAVTGNFVINHVGDPPAAMAELHRVLRPGGRLALTCWRLPPTGGLAVTREAIDRAGVAWPDDVPPPVFTPHGEPAAFAALLAAAGFAGPAVTELDWAHHTDPEHWWENVSAAGVGAAGVVISRQDPAATGRIRREYDRLMAAYATDPGRVALPMHALLAAGGRYSRADEGGGPVASGL</sequence>
<keyword evidence="3" id="KW-1185">Reference proteome</keyword>
<dbReference type="Proteomes" id="UP000251891">
    <property type="component" value="Unassembled WGS sequence"/>
</dbReference>
<dbReference type="InterPro" id="IPR029063">
    <property type="entry name" value="SAM-dependent_MTases_sf"/>
</dbReference>
<keyword evidence="2" id="KW-0808">Transferase</keyword>
<gene>
    <name evidence="2" type="ORF">DPM19_12690</name>
</gene>
<keyword evidence="2" id="KW-0489">Methyltransferase</keyword>
<accession>A0A365H722</accession>